<reference evidence="1 2" key="1">
    <citation type="submission" date="2020-01" db="EMBL/GenBank/DDBJ databases">
        <title>Draft Genome Sequence of Vibrio sp. strain OCN044, Isolated from a Healthy Coral at Palmyra Atoll.</title>
        <authorList>
            <person name="Videau P."/>
            <person name="Loughran R."/>
            <person name="Esquivel A."/>
            <person name="Deadmond M."/>
            <person name="Paddock B.E."/>
            <person name="Saw J.H."/>
            <person name="Ushijima B."/>
        </authorList>
    </citation>
    <scope>NUCLEOTIDE SEQUENCE [LARGE SCALE GENOMIC DNA]</scope>
    <source>
        <strain evidence="1 2">OCN044</strain>
    </source>
</reference>
<accession>A0A6L8LTP7</accession>
<dbReference type="EMBL" id="WWEU01000001">
    <property type="protein sequence ID" value="MYM58000.1"/>
    <property type="molecule type" value="Genomic_DNA"/>
</dbReference>
<dbReference type="Proteomes" id="UP000478571">
    <property type="component" value="Unassembled WGS sequence"/>
</dbReference>
<gene>
    <name evidence="1" type="ORF">GTG28_02075</name>
</gene>
<name>A0A6L8LTP7_9VIBR</name>
<organism evidence="1 2">
    <name type="scientific">Vibrio tetraodonis subsp. pristinus</name>
    <dbReference type="NCBI Taxonomy" id="2695891"/>
    <lineage>
        <taxon>Bacteria</taxon>
        <taxon>Pseudomonadati</taxon>
        <taxon>Pseudomonadota</taxon>
        <taxon>Gammaproteobacteria</taxon>
        <taxon>Vibrionales</taxon>
        <taxon>Vibrionaceae</taxon>
        <taxon>Vibrio</taxon>
    </lineage>
</organism>
<sequence>MFVLISILLSLCILIALFQVSQHRQSVQQRKLDILILLRQILLLCRQHRSLTHQSITLPTLDNQHHALKDIEHQLVQISNQLIAVAHFDNKPVYRIFQQSLNKLRHDWQERSPARNQIIHGKAIRHCMFLMDDIVIAWLAESGRDELTEEYHMNWQIILDGMEILTQLRIAIENIHQPKGLQCVQGYCEKMKRKLNQLSLICPISLASPHSTQCVNELIQIIENKHKKIKSEHLYQLTTDLSLVLSQVYDQVLSDITQHLYLPLPELRLN</sequence>
<dbReference type="RefSeq" id="WP_160926507.1">
    <property type="nucleotide sequence ID" value="NZ_WWEU01000001.1"/>
</dbReference>
<comment type="caution">
    <text evidence="1">The sequence shown here is derived from an EMBL/GenBank/DDBJ whole genome shotgun (WGS) entry which is preliminary data.</text>
</comment>
<evidence type="ECO:0000313" key="1">
    <source>
        <dbReference type="EMBL" id="MYM58000.1"/>
    </source>
</evidence>
<dbReference type="AlphaFoldDB" id="A0A6L8LTP7"/>
<evidence type="ECO:0008006" key="3">
    <source>
        <dbReference type="Google" id="ProtNLM"/>
    </source>
</evidence>
<evidence type="ECO:0000313" key="2">
    <source>
        <dbReference type="Proteomes" id="UP000478571"/>
    </source>
</evidence>
<protein>
    <recommendedName>
        <fullName evidence="3">Nitrate/nitrite sensing protein domain-containing protein</fullName>
    </recommendedName>
</protein>
<proteinExistence type="predicted"/>
<keyword evidence="2" id="KW-1185">Reference proteome</keyword>